<feature type="region of interest" description="Disordered" evidence="7">
    <location>
        <begin position="427"/>
        <end position="466"/>
    </location>
</feature>
<name>A0A9W9FKR5_9EURO</name>
<evidence type="ECO:0000313" key="9">
    <source>
        <dbReference type="EMBL" id="KAJ5101944.1"/>
    </source>
</evidence>
<keyword evidence="8" id="KW-0732">Signal</keyword>
<dbReference type="EMBL" id="JAPMSZ010000005">
    <property type="protein sequence ID" value="KAJ5101944.1"/>
    <property type="molecule type" value="Genomic_DNA"/>
</dbReference>
<keyword evidence="10" id="KW-1185">Reference proteome</keyword>
<reference evidence="9" key="2">
    <citation type="journal article" date="2023" name="IMA Fungus">
        <title>Comparative genomic study of the Penicillium genus elucidates a diverse pangenome and 15 lateral gene transfer events.</title>
        <authorList>
            <person name="Petersen C."/>
            <person name="Sorensen T."/>
            <person name="Nielsen M.R."/>
            <person name="Sondergaard T.E."/>
            <person name="Sorensen J.L."/>
            <person name="Fitzpatrick D.A."/>
            <person name="Frisvad J.C."/>
            <person name="Nielsen K.L."/>
        </authorList>
    </citation>
    <scope>NUCLEOTIDE SEQUENCE</scope>
    <source>
        <strain evidence="9">IBT 34128</strain>
    </source>
</reference>
<evidence type="ECO:0000256" key="5">
    <source>
        <dbReference type="ARBA" id="ARBA00023136"/>
    </source>
</evidence>
<comment type="caution">
    <text evidence="9">The sequence shown here is derived from an EMBL/GenBank/DDBJ whole genome shotgun (WGS) entry which is preliminary data.</text>
</comment>
<dbReference type="GO" id="GO:0051654">
    <property type="term" value="P:establishment of mitochondrion localization"/>
    <property type="evidence" value="ECO:0007669"/>
    <property type="project" value="TreeGrafter"/>
</dbReference>
<reference evidence="9" key="1">
    <citation type="submission" date="2022-11" db="EMBL/GenBank/DDBJ databases">
        <authorList>
            <person name="Petersen C."/>
        </authorList>
    </citation>
    <scope>NUCLEOTIDE SEQUENCE</scope>
    <source>
        <strain evidence="9">IBT 34128</strain>
    </source>
</reference>
<evidence type="ECO:0000256" key="7">
    <source>
        <dbReference type="SAM" id="MobiDB-lite"/>
    </source>
</evidence>
<feature type="compositionally biased region" description="Low complexity" evidence="7">
    <location>
        <begin position="317"/>
        <end position="339"/>
    </location>
</feature>
<dbReference type="Pfam" id="PF12519">
    <property type="entry name" value="MDM10"/>
    <property type="match status" value="1"/>
</dbReference>
<dbReference type="PANTHER" id="PTHR28035:SF1">
    <property type="entry name" value="MITOCHONDRIAL DISTRIBUTION AND MORPHOLOGY PROTEIN 10"/>
    <property type="match status" value="1"/>
</dbReference>
<keyword evidence="5 6" id="KW-0472">Membrane</keyword>
<accession>A0A9W9FKR5</accession>
<dbReference type="OrthoDB" id="2103793at2759"/>
<evidence type="ECO:0000256" key="8">
    <source>
        <dbReference type="SAM" id="SignalP"/>
    </source>
</evidence>
<dbReference type="AlphaFoldDB" id="A0A9W9FKR5"/>
<evidence type="ECO:0000313" key="10">
    <source>
        <dbReference type="Proteomes" id="UP001141434"/>
    </source>
</evidence>
<feature type="compositionally biased region" description="Low complexity" evidence="7">
    <location>
        <begin position="501"/>
        <end position="513"/>
    </location>
</feature>
<feature type="compositionally biased region" description="Low complexity" evidence="7">
    <location>
        <begin position="427"/>
        <end position="439"/>
    </location>
</feature>
<comment type="similarity">
    <text evidence="6">Belongs to the MDM10 family.</text>
</comment>
<evidence type="ECO:0000256" key="1">
    <source>
        <dbReference type="ARBA" id="ARBA00022452"/>
    </source>
</evidence>
<keyword evidence="2 6" id="KW-0812">Transmembrane</keyword>
<dbReference type="GO" id="GO:0032865">
    <property type="term" value="C:ERMES complex"/>
    <property type="evidence" value="ECO:0007669"/>
    <property type="project" value="UniProtKB-UniRule"/>
</dbReference>
<proteinExistence type="inferred from homology"/>
<dbReference type="GO" id="GO:0001401">
    <property type="term" value="C:SAM complex"/>
    <property type="evidence" value="ECO:0007669"/>
    <property type="project" value="TreeGrafter"/>
</dbReference>
<gene>
    <name evidence="6" type="primary">MDM10</name>
    <name evidence="9" type="ORF">NUU61_004166</name>
</gene>
<feature type="region of interest" description="Disordered" evidence="7">
    <location>
        <begin position="158"/>
        <end position="179"/>
    </location>
</feature>
<dbReference type="GO" id="GO:0070096">
    <property type="term" value="P:mitochondrial outer membrane translocase complex assembly"/>
    <property type="evidence" value="ECO:0007669"/>
    <property type="project" value="UniProtKB-UniRule"/>
</dbReference>
<evidence type="ECO:0000256" key="3">
    <source>
        <dbReference type="ARBA" id="ARBA00022787"/>
    </source>
</evidence>
<organism evidence="9 10">
    <name type="scientific">Penicillium alfredii</name>
    <dbReference type="NCBI Taxonomy" id="1506179"/>
    <lineage>
        <taxon>Eukaryota</taxon>
        <taxon>Fungi</taxon>
        <taxon>Dikarya</taxon>
        <taxon>Ascomycota</taxon>
        <taxon>Pezizomycotina</taxon>
        <taxon>Eurotiomycetes</taxon>
        <taxon>Eurotiomycetidae</taxon>
        <taxon>Eurotiales</taxon>
        <taxon>Aspergillaceae</taxon>
        <taxon>Penicillium</taxon>
    </lineage>
</organism>
<feature type="region of interest" description="Disordered" evidence="7">
    <location>
        <begin position="501"/>
        <end position="522"/>
    </location>
</feature>
<keyword evidence="4 6" id="KW-0496">Mitochondrion</keyword>
<dbReference type="HAMAP" id="MF_03102">
    <property type="entry name" value="Mdm10"/>
    <property type="match status" value="1"/>
</dbReference>
<evidence type="ECO:0000256" key="2">
    <source>
        <dbReference type="ARBA" id="ARBA00022692"/>
    </source>
</evidence>
<dbReference type="PANTHER" id="PTHR28035">
    <property type="entry name" value="MITOCHONDRIAL DISTRIBUTION AND MORPHOLOGY PROTEIN 10"/>
    <property type="match status" value="1"/>
</dbReference>
<evidence type="ECO:0000256" key="6">
    <source>
        <dbReference type="HAMAP-Rule" id="MF_03102"/>
    </source>
</evidence>
<dbReference type="InterPro" id="IPR027539">
    <property type="entry name" value="Mdm10"/>
</dbReference>
<comment type="subcellular location">
    <subcellularLocation>
        <location evidence="6">Mitochondrion outer membrane</location>
        <topology evidence="6">Multi-pass membrane protein</topology>
    </subcellularLocation>
    <text evidence="6">The ERMES/MDM complex localizes to a few discrete foci (around 10 per single cell), that represent mitochondria-endoplasmic reticulum junctions. These foci are often found next to mtDNA nucleoids.</text>
</comment>
<dbReference type="GO" id="GO:0015914">
    <property type="term" value="P:phospholipid transport"/>
    <property type="evidence" value="ECO:0007669"/>
    <property type="project" value="TreeGrafter"/>
</dbReference>
<feature type="region of interest" description="Disordered" evidence="7">
    <location>
        <begin position="316"/>
        <end position="339"/>
    </location>
</feature>
<dbReference type="GO" id="GO:1990456">
    <property type="term" value="P:mitochondrion-endoplasmic reticulum membrane tethering"/>
    <property type="evidence" value="ECO:0007669"/>
    <property type="project" value="UniProtKB-UniRule"/>
</dbReference>
<keyword evidence="1 6" id="KW-1134">Transmembrane beta strand</keyword>
<comment type="subunit">
    <text evidence="6">Component of the ER-mitochondria encounter structure (ERMES) or MDM complex, composed of MMM1, MDM10, MDM12 and MDM34. Associates with the mitochondrial outer membrane sorting assembly machinery SAM(core) complex.</text>
</comment>
<dbReference type="GO" id="GO:0045040">
    <property type="term" value="P:protein insertion into mitochondrial outer membrane"/>
    <property type="evidence" value="ECO:0007669"/>
    <property type="project" value="UniProtKB-UniRule"/>
</dbReference>
<evidence type="ECO:0000256" key="4">
    <source>
        <dbReference type="ARBA" id="ARBA00023128"/>
    </source>
</evidence>
<feature type="signal peptide" evidence="8">
    <location>
        <begin position="1"/>
        <end position="25"/>
    </location>
</feature>
<comment type="domain">
    <text evidence="6">Lacks alpha-helical transmembrane segments, suggesting that it resides in the membrane via beta-sheet conformations similar to those predicted for other outer membrane proteins and porin.</text>
</comment>
<comment type="function">
    <text evidence="6">Component of the ERMES/MDM complex, which serves as a molecular tether to connect the endoplasmic reticulum and mitochondria. Components of this complex are involved in the control of mitochondrial shape and protein biogenesis and may function in phospholipid exchange. MDM10 is involved in the late assembly steps of the general translocase of the mitochondrial outer membrane (TOM complex). Functions in the TOM40-specific route of the assembly of outer membrane beta-barrel proteins, including the association of TOM40 with the receptor TOM22 and small TOM proteins. Can associate with the SAM(core) complex as well as the MDM12-MMM1 complex, both involved in late steps of the major beta-barrel assembly pathway, that is responsible for biogenesis of all outer membrane beta-barrel proteins. May act as a switch that shuttles between both complexes and channels precursor proteins into the TOM40-specific pathway. Plays a role in mitochondrial morphology and in the inheritance of mitochondria.</text>
</comment>
<protein>
    <recommendedName>
        <fullName evidence="6">Mitochondrial distribution and morphology protein 10</fullName>
    </recommendedName>
    <alternativeName>
        <fullName evidence="6">Mitochondrial inheritance component MDM10</fullName>
    </alternativeName>
</protein>
<feature type="chain" id="PRO_5040855535" description="Mitochondrial distribution and morphology protein 10" evidence="8">
    <location>
        <begin position="26"/>
        <end position="536"/>
    </location>
</feature>
<dbReference type="Proteomes" id="UP001141434">
    <property type="component" value="Unassembled WGS sequence"/>
</dbReference>
<keyword evidence="3 6" id="KW-1000">Mitochondrion outer membrane</keyword>
<sequence>MGQPAGDRAFAGSLVLSTFISLVCRDPAPKIQTMLDFMDYIQLSFAEATHWNRDNSYSSLTTTAQSILDFSTPERLRVHLSSLSTPHFATSYTLGTVGLLDGSVSYLFSTVPFHDTPSRSALIPLRKISPGYRQVQAPVVPSQTWGWDSLLDGVGIPGLAAGSRSGPEEHDDSNDAKENGAHRKATLLHASLHLPPPTTLYALFLRRISPTMQLSLAVCSTQGPPLSKSAPQASMLTQLSHDTGKYSNEYLFSTDNALFGWRGLWNFGPDPRQTRDGAPPLSLLSAGAEAYYSPISSLIGMSTGLRFTTLPAATEVPASSLPSSPSSPASSSSSSSHPAPISTFPYTLTLTLTPITGSLSTTYSLRASPNLSFSSRFGFNVYSWESEMVAGCELWRQPSTFSSKTHDPSDDGLEWARQKMRLHDFSTPITTPGSPSSSPLLADPAHPEFTPVKSAEPSEPEASDSVVKIRVDQSWNVRLLWEGRVKELLVSAGVGLGPGSFSPSPSVSSASPGHSGGGGPGASYWRGVGVSVQYSS</sequence>